<keyword evidence="3" id="KW-1185">Reference proteome</keyword>
<name>A0A8C4DMW8_DICLA</name>
<evidence type="ECO:0000313" key="2">
    <source>
        <dbReference type="Ensembl" id="ENSDLAP00005006712.2"/>
    </source>
</evidence>
<sequence length="194" mass="21799">MLTTGSLNKSAAEKHPLSLSVAVGDEVTLLCENLFENGKIHNDSRAKSDRLSLTANCSLVIKKVTVEDTGRYSCRQFNKSGYQQGRDSEVYLSVIMTEHKETDLVTLGCSVSTFGRCRHTVRWLFNGQDWDRHNRNVKTDQPSCYASLNFLTFCYNNASNYNLLKCEVKDPGPSGENMLNSLKSLQTDVNNYPK</sequence>
<dbReference type="PANTHER" id="PTHR11422">
    <property type="entry name" value="T-CELL SURFACE GLYCOPROTEIN CD4"/>
    <property type="match status" value="1"/>
</dbReference>
<organism evidence="2 3">
    <name type="scientific">Dicentrarchus labrax</name>
    <name type="common">European seabass</name>
    <name type="synonym">Morone labrax</name>
    <dbReference type="NCBI Taxonomy" id="13489"/>
    <lineage>
        <taxon>Eukaryota</taxon>
        <taxon>Metazoa</taxon>
        <taxon>Chordata</taxon>
        <taxon>Craniata</taxon>
        <taxon>Vertebrata</taxon>
        <taxon>Euteleostomi</taxon>
        <taxon>Actinopterygii</taxon>
        <taxon>Neopterygii</taxon>
        <taxon>Teleostei</taxon>
        <taxon>Neoteleostei</taxon>
        <taxon>Acanthomorphata</taxon>
        <taxon>Eupercaria</taxon>
        <taxon>Moronidae</taxon>
        <taxon>Dicentrarchus</taxon>
    </lineage>
</organism>
<dbReference type="Gene3D" id="2.60.40.10">
    <property type="entry name" value="Immunoglobulins"/>
    <property type="match status" value="2"/>
</dbReference>
<reference evidence="2" key="1">
    <citation type="submission" date="2025-08" db="UniProtKB">
        <authorList>
            <consortium name="Ensembl"/>
        </authorList>
    </citation>
    <scope>IDENTIFICATION</scope>
</reference>
<proteinExistence type="predicted"/>
<dbReference type="InterPro" id="IPR013783">
    <property type="entry name" value="Ig-like_fold"/>
</dbReference>
<feature type="domain" description="Immunoglobulin" evidence="1">
    <location>
        <begin position="16"/>
        <end position="95"/>
    </location>
</feature>
<dbReference type="InterPro" id="IPR003597">
    <property type="entry name" value="Ig_C1-set"/>
</dbReference>
<accession>A0A8C4DMW8</accession>
<dbReference type="InterPro" id="IPR036179">
    <property type="entry name" value="Ig-like_dom_sf"/>
</dbReference>
<protein>
    <recommendedName>
        <fullName evidence="1">Immunoglobulin domain-containing protein</fullName>
    </recommendedName>
</protein>
<evidence type="ECO:0000313" key="3">
    <source>
        <dbReference type="Proteomes" id="UP000694389"/>
    </source>
</evidence>
<dbReference type="Pfam" id="PF07654">
    <property type="entry name" value="C1-set"/>
    <property type="match status" value="1"/>
</dbReference>
<dbReference type="GeneTree" id="ENSGT00930000151352"/>
<reference evidence="2" key="2">
    <citation type="submission" date="2025-09" db="UniProtKB">
        <authorList>
            <consortium name="Ensembl"/>
        </authorList>
    </citation>
    <scope>IDENTIFICATION</scope>
</reference>
<dbReference type="Proteomes" id="UP000694389">
    <property type="component" value="Unassembled WGS sequence"/>
</dbReference>
<evidence type="ECO:0000259" key="1">
    <source>
        <dbReference type="SMART" id="SM00409"/>
    </source>
</evidence>
<dbReference type="SMART" id="SM00409">
    <property type="entry name" value="IG"/>
    <property type="match status" value="1"/>
</dbReference>
<dbReference type="InterPro" id="IPR003599">
    <property type="entry name" value="Ig_sub"/>
</dbReference>
<dbReference type="AlphaFoldDB" id="A0A8C4DMW8"/>
<dbReference type="Ensembl" id="ENSDLAT00005007274.2">
    <property type="protein sequence ID" value="ENSDLAP00005006712.2"/>
    <property type="gene ID" value="ENSDLAG00005029079.1"/>
</dbReference>
<dbReference type="SUPFAM" id="SSF48726">
    <property type="entry name" value="Immunoglobulin"/>
    <property type="match status" value="2"/>
</dbReference>